<dbReference type="AlphaFoldDB" id="A0A2R5GZD4"/>
<dbReference type="InterPro" id="IPR001578">
    <property type="entry name" value="Peptidase_C12_UCH"/>
</dbReference>
<dbReference type="InterPro" id="IPR017390">
    <property type="entry name" value="Ubiquitinyl_hydrolase_UCH37"/>
</dbReference>
<dbReference type="GO" id="GO:0005634">
    <property type="term" value="C:nucleus"/>
    <property type="evidence" value="ECO:0007669"/>
    <property type="project" value="UniProtKB-SubCell"/>
</dbReference>
<evidence type="ECO:0000256" key="11">
    <source>
        <dbReference type="PIRSR" id="PIRSR038120-2"/>
    </source>
</evidence>
<feature type="active site" description="Nucleophile" evidence="10 12">
    <location>
        <position position="86"/>
    </location>
</feature>
<comment type="caution">
    <text evidence="16">The sequence shown here is derived from an EMBL/GenBank/DDBJ whole genome shotgun (WGS) entry which is preliminary data.</text>
</comment>
<organism evidence="16 17">
    <name type="scientific">Hondaea fermentalgiana</name>
    <dbReference type="NCBI Taxonomy" id="2315210"/>
    <lineage>
        <taxon>Eukaryota</taxon>
        <taxon>Sar</taxon>
        <taxon>Stramenopiles</taxon>
        <taxon>Bigyra</taxon>
        <taxon>Labyrinthulomycetes</taxon>
        <taxon>Thraustochytrida</taxon>
        <taxon>Thraustochytriidae</taxon>
        <taxon>Hondaea</taxon>
    </lineage>
</organism>
<dbReference type="GO" id="GO:0006511">
    <property type="term" value="P:ubiquitin-dependent protein catabolic process"/>
    <property type="evidence" value="ECO:0007669"/>
    <property type="project" value="UniProtKB-UniRule"/>
</dbReference>
<evidence type="ECO:0000256" key="1">
    <source>
        <dbReference type="ARBA" id="ARBA00000707"/>
    </source>
</evidence>
<dbReference type="Gene3D" id="3.40.532.10">
    <property type="entry name" value="Peptidase C12, ubiquitin carboxyl-terminal hydrolase"/>
    <property type="match status" value="1"/>
</dbReference>
<keyword evidence="6 9" id="KW-0378">Hydrolase</keyword>
<sequence length="367" mass="41977">MADWCTIESDPGRGAAGVFTELIQKIGVKNIQVEELYSLDDDFSDMKPMYGLIFLFKWRPEEDDRPVNVGCDEELFFARQMITNACATQALLSILLNIQSDEVDIGPSLRSFKEFVGVMPPDMRGEAISNLDNVRLAHNSFNRPEPFFSDKKQYAGPDDDVFHFIAYIPFKNKIYELDGLKAGPICLGEVEEGADWIPAVAPHIQQRIARYAASEIRFNLMAVIKDQRVVLQDKIDECETRTQTLEAMLDGHDDVTADDSFTPVPLEDTEGFEQLVYSNDLPSLKTQLRAERVRKMELVPTLEEKESKFAKWHSENIRRRHNYIPLCVAILKTLAKEKRLEPMIDDARQRLGDRARQQQQNKDKTSS</sequence>
<keyword evidence="4 9" id="KW-0645">Protease</keyword>
<feature type="domain" description="UCH catalytic" evidence="15">
    <location>
        <begin position="3"/>
        <end position="225"/>
    </location>
</feature>
<evidence type="ECO:0000313" key="16">
    <source>
        <dbReference type="EMBL" id="GBG34123.1"/>
    </source>
</evidence>
<evidence type="ECO:0000256" key="7">
    <source>
        <dbReference type="ARBA" id="ARBA00022807"/>
    </source>
</evidence>
<keyword evidence="17" id="KW-1185">Reference proteome</keyword>
<evidence type="ECO:0000256" key="4">
    <source>
        <dbReference type="ARBA" id="ARBA00022670"/>
    </source>
</evidence>
<dbReference type="Pfam" id="PF18031">
    <property type="entry name" value="UCH_C"/>
    <property type="match status" value="1"/>
</dbReference>
<reference evidence="16 17" key="1">
    <citation type="submission" date="2017-12" db="EMBL/GenBank/DDBJ databases">
        <title>Sequencing, de novo assembly and annotation of complete genome of a new Thraustochytrid species, strain FCC1311.</title>
        <authorList>
            <person name="Sedici K."/>
            <person name="Godart F."/>
            <person name="Aiese Cigliano R."/>
            <person name="Sanseverino W."/>
            <person name="Barakat M."/>
            <person name="Ortet P."/>
            <person name="Marechal E."/>
            <person name="Cagnac O."/>
            <person name="Amato A."/>
        </authorList>
    </citation>
    <scope>NUCLEOTIDE SEQUENCE [LARGE SCALE GENOMIC DNA]</scope>
</reference>
<dbReference type="InterPro" id="IPR036959">
    <property type="entry name" value="Peptidase_C12_UCH_sf"/>
</dbReference>
<dbReference type="PROSITE" id="PS52049">
    <property type="entry name" value="ULD"/>
    <property type="match status" value="1"/>
</dbReference>
<evidence type="ECO:0000256" key="3">
    <source>
        <dbReference type="ARBA" id="ARBA00009326"/>
    </source>
</evidence>
<dbReference type="GO" id="GO:0004843">
    <property type="term" value="F:cysteine-type deubiquitinase activity"/>
    <property type="evidence" value="ECO:0007669"/>
    <property type="project" value="UniProtKB-UniRule"/>
</dbReference>
<dbReference type="GO" id="GO:0016579">
    <property type="term" value="P:protein deubiquitination"/>
    <property type="evidence" value="ECO:0007669"/>
    <property type="project" value="InterPro"/>
</dbReference>
<dbReference type="OrthoDB" id="1924260at2759"/>
<evidence type="ECO:0000256" key="2">
    <source>
        <dbReference type="ARBA" id="ARBA00004123"/>
    </source>
</evidence>
<dbReference type="PROSITE" id="PS52048">
    <property type="entry name" value="UCH_DOMAIN"/>
    <property type="match status" value="1"/>
</dbReference>
<comment type="similarity">
    <text evidence="3 9 12 13">Belongs to the peptidase C12 family.</text>
</comment>
<evidence type="ECO:0000256" key="14">
    <source>
        <dbReference type="SAM" id="MobiDB-lite"/>
    </source>
</evidence>
<dbReference type="PRINTS" id="PR00707">
    <property type="entry name" value="UBCTHYDRLASE"/>
</dbReference>
<keyword evidence="5 9" id="KW-0833">Ubl conjugation pathway</keyword>
<keyword evidence="7 9" id="KW-0788">Thiol protease</keyword>
<evidence type="ECO:0000256" key="12">
    <source>
        <dbReference type="PROSITE-ProRule" id="PRU01393"/>
    </source>
</evidence>
<dbReference type="Gene3D" id="1.20.58.860">
    <property type="match status" value="1"/>
</dbReference>
<evidence type="ECO:0000313" key="17">
    <source>
        <dbReference type="Proteomes" id="UP000241890"/>
    </source>
</evidence>
<dbReference type="FunFam" id="3.40.532.10:FF:000003">
    <property type="entry name" value="Ubiquitin carboxyl-terminal hydrolase"/>
    <property type="match status" value="1"/>
</dbReference>
<dbReference type="EC" id="3.4.19.12" evidence="9 13"/>
<evidence type="ECO:0000256" key="8">
    <source>
        <dbReference type="ARBA" id="ARBA00023242"/>
    </source>
</evidence>
<dbReference type="InterPro" id="IPR041507">
    <property type="entry name" value="UCH_C"/>
</dbReference>
<protein>
    <recommendedName>
        <fullName evidence="9 13">Ubiquitin carboxyl-terminal hydrolase</fullName>
        <ecNumber evidence="9 13">3.4.19.12</ecNumber>
    </recommendedName>
</protein>
<comment type="catalytic activity">
    <reaction evidence="1 9 12 13">
        <text>Thiol-dependent hydrolysis of ester, thioester, amide, peptide and isopeptide bonds formed by the C-terminal Gly of ubiquitin (a 76-residue protein attached to proteins as an intracellular targeting signal).</text>
        <dbReference type="EC" id="3.4.19.12"/>
    </reaction>
</comment>
<accession>A0A2R5GZD4</accession>
<name>A0A2R5GZD4_9STRA</name>
<proteinExistence type="inferred from homology"/>
<feature type="site" description="Transition state stabilizer" evidence="12">
    <location>
        <position position="80"/>
    </location>
</feature>
<dbReference type="PIRSF" id="PIRSF038120">
    <property type="entry name" value="Ubiquitinyl_hydrolase_UCH37"/>
    <property type="match status" value="1"/>
</dbReference>
<dbReference type="PANTHER" id="PTHR10589">
    <property type="entry name" value="UBIQUITIN CARBOXYL-TERMINAL HYDROLASE"/>
    <property type="match status" value="1"/>
</dbReference>
<keyword evidence="8" id="KW-0539">Nucleus</keyword>
<dbReference type="CDD" id="cd09617">
    <property type="entry name" value="Peptidase_C12_UCH37_BAP1"/>
    <property type="match status" value="1"/>
</dbReference>
<dbReference type="InterPro" id="IPR038765">
    <property type="entry name" value="Papain-like_cys_pep_sf"/>
</dbReference>
<evidence type="ECO:0000256" key="13">
    <source>
        <dbReference type="RuleBase" id="RU361215"/>
    </source>
</evidence>
<dbReference type="GO" id="GO:0005737">
    <property type="term" value="C:cytoplasm"/>
    <property type="evidence" value="ECO:0007669"/>
    <property type="project" value="TreeGrafter"/>
</dbReference>
<evidence type="ECO:0000256" key="9">
    <source>
        <dbReference type="PIRNR" id="PIRNR038120"/>
    </source>
</evidence>
<dbReference type="SUPFAM" id="SSF54001">
    <property type="entry name" value="Cysteine proteinases"/>
    <property type="match status" value="1"/>
</dbReference>
<dbReference type="InParanoid" id="A0A2R5GZD4"/>
<dbReference type="FunCoup" id="A0A2R5GZD4">
    <property type="interactions" value="321"/>
</dbReference>
<gene>
    <name evidence="16" type="ORF">FCC1311_103462</name>
</gene>
<dbReference type="PANTHER" id="PTHR10589:SF16">
    <property type="entry name" value="UBIQUITIN CARBOXYL-TERMINAL HYDROLASE ISOZYME L5"/>
    <property type="match status" value="1"/>
</dbReference>
<evidence type="ECO:0000256" key="6">
    <source>
        <dbReference type="ARBA" id="ARBA00022801"/>
    </source>
</evidence>
<evidence type="ECO:0000256" key="5">
    <source>
        <dbReference type="ARBA" id="ARBA00022786"/>
    </source>
</evidence>
<feature type="site" description="Important for enzyme activity" evidence="11 12">
    <location>
        <position position="178"/>
    </location>
</feature>
<feature type="region of interest" description="Disordered" evidence="14">
    <location>
        <begin position="345"/>
        <end position="367"/>
    </location>
</feature>
<dbReference type="Pfam" id="PF01088">
    <property type="entry name" value="Peptidase_C12"/>
    <property type="match status" value="1"/>
</dbReference>
<dbReference type="EMBL" id="BEYU01000181">
    <property type="protein sequence ID" value="GBG34123.1"/>
    <property type="molecule type" value="Genomic_DNA"/>
</dbReference>
<evidence type="ECO:0000256" key="10">
    <source>
        <dbReference type="PIRSR" id="PIRSR038120-1"/>
    </source>
</evidence>
<feature type="active site" description="Proton donor" evidence="10 12">
    <location>
        <position position="163"/>
    </location>
</feature>
<evidence type="ECO:0000259" key="15">
    <source>
        <dbReference type="PROSITE" id="PS52048"/>
    </source>
</evidence>
<dbReference type="Proteomes" id="UP000241890">
    <property type="component" value="Unassembled WGS sequence"/>
</dbReference>
<comment type="subcellular location">
    <subcellularLocation>
        <location evidence="2">Nucleus</location>
    </subcellularLocation>
</comment>